<protein>
    <submittedName>
        <fullName evidence="2">Uncharacterized protein</fullName>
    </submittedName>
</protein>
<proteinExistence type="predicted"/>
<keyword evidence="1" id="KW-0732">Signal</keyword>
<gene>
    <name evidence="2" type="ORF">SAMN04488061_0053</name>
</gene>
<dbReference type="EMBL" id="FNJC01000001">
    <property type="protein sequence ID" value="SDO01877.1"/>
    <property type="molecule type" value="Genomic_DNA"/>
</dbReference>
<accession>A0A1H0G4S7</accession>
<reference evidence="2 3" key="1">
    <citation type="submission" date="2016-10" db="EMBL/GenBank/DDBJ databases">
        <authorList>
            <person name="Varghese N."/>
            <person name="Submissions S."/>
        </authorList>
    </citation>
    <scope>NUCLEOTIDE SEQUENCE [LARGE SCALE GENOMIC DNA]</scope>
    <source>
        <strain evidence="2 3">CGMCC 1.6497</strain>
    </source>
</reference>
<evidence type="ECO:0000313" key="2">
    <source>
        <dbReference type="EMBL" id="SDO01877.1"/>
    </source>
</evidence>
<name>A0A1H0G4S7_9HYPH</name>
<dbReference type="Proteomes" id="UP000198795">
    <property type="component" value="Unassembled WGS sequence"/>
</dbReference>
<dbReference type="RefSeq" id="WP_170832375.1">
    <property type="nucleotide sequence ID" value="NZ_FNJC01000001.1"/>
</dbReference>
<comment type="caution">
    <text evidence="2">The sequence shown here is derived from an EMBL/GenBank/DDBJ whole genome shotgun (WGS) entry which is preliminary data.</text>
</comment>
<feature type="signal peptide" evidence="1">
    <location>
        <begin position="1"/>
        <end position="27"/>
    </location>
</feature>
<evidence type="ECO:0000313" key="3">
    <source>
        <dbReference type="Proteomes" id="UP000198795"/>
    </source>
</evidence>
<feature type="chain" id="PRO_5045192271" evidence="1">
    <location>
        <begin position="28"/>
        <end position="47"/>
    </location>
</feature>
<organism evidence="2 3">
    <name type="scientific">Filomicrobium insigne</name>
    <dbReference type="NCBI Taxonomy" id="418854"/>
    <lineage>
        <taxon>Bacteria</taxon>
        <taxon>Pseudomonadati</taxon>
        <taxon>Pseudomonadota</taxon>
        <taxon>Alphaproteobacteria</taxon>
        <taxon>Hyphomicrobiales</taxon>
        <taxon>Hyphomicrobiaceae</taxon>
        <taxon>Filomicrobium</taxon>
    </lineage>
</organism>
<evidence type="ECO:0000256" key="1">
    <source>
        <dbReference type="SAM" id="SignalP"/>
    </source>
</evidence>
<keyword evidence="3" id="KW-1185">Reference proteome</keyword>
<sequence>MKAIAKTLIVAAAITTMSLGVMGAAQAHTKHAPFGSQGIDSPVFQGN</sequence>